<keyword evidence="1" id="KW-0472">Membrane</keyword>
<name>A0ABT2I7T8_9SPHN</name>
<keyword evidence="3" id="KW-1185">Reference proteome</keyword>
<protein>
    <recommendedName>
        <fullName evidence="4">DUF2335 domain-containing protein</fullName>
    </recommendedName>
</protein>
<feature type="transmembrane region" description="Helical" evidence="1">
    <location>
        <begin position="94"/>
        <end position="122"/>
    </location>
</feature>
<evidence type="ECO:0008006" key="4">
    <source>
        <dbReference type="Google" id="ProtNLM"/>
    </source>
</evidence>
<comment type="caution">
    <text evidence="2">The sequence shown here is derived from an EMBL/GenBank/DDBJ whole genome shotgun (WGS) entry which is preliminary data.</text>
</comment>
<dbReference type="Proteomes" id="UP001165583">
    <property type="component" value="Unassembled WGS sequence"/>
</dbReference>
<keyword evidence="1" id="KW-1133">Transmembrane helix</keyword>
<organism evidence="2 3">
    <name type="scientific">Novosphingobium mangrovi</name>
    <name type="common">ex Huang et al. 2023</name>
    <dbReference type="NCBI Taxonomy" id="2976432"/>
    <lineage>
        <taxon>Bacteria</taxon>
        <taxon>Pseudomonadati</taxon>
        <taxon>Pseudomonadota</taxon>
        <taxon>Alphaproteobacteria</taxon>
        <taxon>Sphingomonadales</taxon>
        <taxon>Sphingomonadaceae</taxon>
        <taxon>Novosphingobium</taxon>
    </lineage>
</organism>
<reference evidence="2" key="1">
    <citation type="submission" date="2022-09" db="EMBL/GenBank/DDBJ databases">
        <title>Novosphingobium sp. Nov., a polycyclic aromatic hydrocarbon-degrading bacterium isolated form mangrove sediments in HongKong.</title>
        <authorList>
            <person name="Hu Z."/>
        </authorList>
    </citation>
    <scope>NUCLEOTIDE SEQUENCE</scope>
    <source>
        <strain evidence="2">HK4-1</strain>
    </source>
</reference>
<proteinExistence type="predicted"/>
<dbReference type="EMBL" id="JANZXA010000010">
    <property type="protein sequence ID" value="MCT2400880.1"/>
    <property type="molecule type" value="Genomic_DNA"/>
</dbReference>
<keyword evidence="1" id="KW-0812">Transmembrane</keyword>
<accession>A0ABT2I7T8</accession>
<dbReference type="RefSeq" id="WP_041558981.1">
    <property type="nucleotide sequence ID" value="NZ_JANZXA010000010.1"/>
</dbReference>
<gene>
    <name evidence="2" type="ORF">NZK81_15105</name>
</gene>
<feature type="transmembrane region" description="Helical" evidence="1">
    <location>
        <begin position="68"/>
        <end position="88"/>
    </location>
</feature>
<sequence>MNGPSSLNGSHRLQACPFAGRRPDETLHAFLLRRHQEMGDEITALEAMGERQAAMLWAEQEARIAHECTLLVGQAWIAAAVAGLFGILRPDDWLGLVIAVALASMIGGICLVRLPSALWHMLERIRGWRRR</sequence>
<evidence type="ECO:0000313" key="2">
    <source>
        <dbReference type="EMBL" id="MCT2400880.1"/>
    </source>
</evidence>
<evidence type="ECO:0000313" key="3">
    <source>
        <dbReference type="Proteomes" id="UP001165583"/>
    </source>
</evidence>
<evidence type="ECO:0000256" key="1">
    <source>
        <dbReference type="SAM" id="Phobius"/>
    </source>
</evidence>